<name>A0A8H6N1B6_9PEZI</name>
<gene>
    <name evidence="1" type="ORF">CMUS01_12354</name>
</gene>
<evidence type="ECO:0000313" key="1">
    <source>
        <dbReference type="EMBL" id="KAF6815913.1"/>
    </source>
</evidence>
<keyword evidence="2" id="KW-1185">Reference proteome</keyword>
<protein>
    <submittedName>
        <fullName evidence="1">Uncharacterized protein</fullName>
    </submittedName>
</protein>
<dbReference type="AlphaFoldDB" id="A0A8H6N1B6"/>
<dbReference type="Proteomes" id="UP000639643">
    <property type="component" value="Unassembled WGS sequence"/>
</dbReference>
<comment type="caution">
    <text evidence="1">The sequence shown here is derived from an EMBL/GenBank/DDBJ whole genome shotgun (WGS) entry which is preliminary data.</text>
</comment>
<accession>A0A8H6N1B6</accession>
<proteinExistence type="predicted"/>
<organism evidence="1 2">
    <name type="scientific">Colletotrichum musicola</name>
    <dbReference type="NCBI Taxonomy" id="2175873"/>
    <lineage>
        <taxon>Eukaryota</taxon>
        <taxon>Fungi</taxon>
        <taxon>Dikarya</taxon>
        <taxon>Ascomycota</taxon>
        <taxon>Pezizomycotina</taxon>
        <taxon>Sordariomycetes</taxon>
        <taxon>Hypocreomycetidae</taxon>
        <taxon>Glomerellales</taxon>
        <taxon>Glomerellaceae</taxon>
        <taxon>Colletotrichum</taxon>
        <taxon>Colletotrichum orchidearum species complex</taxon>
    </lineage>
</organism>
<sequence length="129" mass="14212">MLSRRGRLSGLSSLRPIVNAAPNTKPMCLGCAPPHQRWGAGAGAEMSTGSQQEQTAKMERARARRIIPMAERTRIRIRSVFPSVNGFLTFVTECHNVCHGPRTLSLHPLSLSFPSSSARHEPRIRISVI</sequence>
<evidence type="ECO:0000313" key="2">
    <source>
        <dbReference type="Proteomes" id="UP000639643"/>
    </source>
</evidence>
<reference evidence="1" key="1">
    <citation type="journal article" date="2020" name="Phytopathology">
        <title>Genome Sequence Resources of Colletotrichum truncatum, C. plurivorum, C. musicola, and C. sojae: Four Species Pathogenic to Soybean (Glycine max).</title>
        <authorList>
            <person name="Rogerio F."/>
            <person name="Boufleur T.R."/>
            <person name="Ciampi-Guillardi M."/>
            <person name="Sukno S.A."/>
            <person name="Thon M.R."/>
            <person name="Massola Junior N.S."/>
            <person name="Baroncelli R."/>
        </authorList>
    </citation>
    <scope>NUCLEOTIDE SEQUENCE</scope>
    <source>
        <strain evidence="1">LFN0074</strain>
    </source>
</reference>
<dbReference type="EMBL" id="WIGM01000687">
    <property type="protein sequence ID" value="KAF6815913.1"/>
    <property type="molecule type" value="Genomic_DNA"/>
</dbReference>